<dbReference type="InterPro" id="IPR035671">
    <property type="entry name" value="DsbD_gamma"/>
</dbReference>
<keyword evidence="7" id="KW-0676">Redox-active center</keyword>
<feature type="signal peptide" evidence="9">
    <location>
        <begin position="1"/>
        <end position="22"/>
    </location>
</feature>
<feature type="chain" id="PRO_5006915998" evidence="9">
    <location>
        <begin position="23"/>
        <end position="591"/>
    </location>
</feature>
<feature type="transmembrane region" description="Helical" evidence="8">
    <location>
        <begin position="335"/>
        <end position="358"/>
    </location>
</feature>
<dbReference type="CDD" id="cd02953">
    <property type="entry name" value="DsbDgamma"/>
    <property type="match status" value="1"/>
</dbReference>
<evidence type="ECO:0000256" key="4">
    <source>
        <dbReference type="ARBA" id="ARBA00022748"/>
    </source>
</evidence>
<keyword evidence="5 8" id="KW-1133">Transmembrane helix</keyword>
<accession>A0A0W0WZT8</accession>
<dbReference type="GO" id="GO:0017004">
    <property type="term" value="P:cytochrome complex assembly"/>
    <property type="evidence" value="ECO:0007669"/>
    <property type="project" value="UniProtKB-KW"/>
</dbReference>
<keyword evidence="4" id="KW-0201">Cytochrome c-type biogenesis</keyword>
<dbReference type="PROSITE" id="PS51352">
    <property type="entry name" value="THIOREDOXIN_2"/>
    <property type="match status" value="1"/>
</dbReference>
<sequence>MITMKQYALFLILFFTAALGFASPPPAEEVFQISAKPLDPNTLLLTWDISPGFFLYKDRIKLIPQSNANFHLGPIRFPQTLKKTDRQGRTYEVYRNKLILPVAILNEQAGEALLDVQYQGCANDGFCYPPQLKQIKLTIDTNLALVQVTVEEVAPTVTIDDKPGDDIEKVLSTDNLALIILGFLGFGLLLSFTPCVLPMVPVLSGIIVGHGKNLSTRKAFFLSLSYVLSMSITYAVVGAVIALMGSNLQIIMQSPWAIGLFSLIFVLLALSMFNFYELRLPLSWQNKLASVTRSHEGGHYLGAALMGSLSTLILSPCVTAPLIGALGYIAQAGNIIFGSIALFSLGFGMGIPLLLLGASAGKLLPKAGHWMNTVKSFFGILLIAMAIYLLDRILPASLIMALWGSLLVFLGIFLGALTRSATPMEKLCQSLGIILLVYGVLILIGASQGNTNPLQPLASRTDHPNDFLNQPYSKTIKTVKQVKAALANAKGKPVILDFYAEWCTACKIIEATTLQDPQVQAALKNFVVLRIDLTANNADSKELQRLFDVVAPPTFLFFNAKGNELNKLRTIGEISSDHFYETLTKAMSLAS</sequence>
<keyword evidence="3 8" id="KW-0812">Transmembrane</keyword>
<evidence type="ECO:0000256" key="7">
    <source>
        <dbReference type="ARBA" id="ARBA00023284"/>
    </source>
</evidence>
<evidence type="ECO:0000256" key="8">
    <source>
        <dbReference type="SAM" id="Phobius"/>
    </source>
</evidence>
<dbReference type="InterPro" id="IPR028250">
    <property type="entry name" value="DsbDN"/>
</dbReference>
<feature type="transmembrane region" description="Helical" evidence="8">
    <location>
        <begin position="396"/>
        <end position="415"/>
    </location>
</feature>
<comment type="subcellular location">
    <subcellularLocation>
        <location evidence="1">Cell membrane</location>
        <topology evidence="1">Multi-pass membrane protein</topology>
    </subcellularLocation>
</comment>
<dbReference type="Gene3D" id="2.60.40.1250">
    <property type="entry name" value="Thiol:disulfide interchange protein DsbD, N-terminal domain"/>
    <property type="match status" value="1"/>
</dbReference>
<feature type="transmembrane region" description="Helical" evidence="8">
    <location>
        <begin position="297"/>
        <end position="329"/>
    </location>
</feature>
<gene>
    <name evidence="11" type="ORF">Loak_1486</name>
</gene>
<dbReference type="InterPro" id="IPR003834">
    <property type="entry name" value="Cyt_c_assmbl_TM_dom"/>
</dbReference>
<dbReference type="InterPro" id="IPR036249">
    <property type="entry name" value="Thioredoxin-like_sf"/>
</dbReference>
<dbReference type="AlphaFoldDB" id="A0A0W0WZT8"/>
<feature type="transmembrane region" description="Helical" evidence="8">
    <location>
        <begin position="220"/>
        <end position="244"/>
    </location>
</feature>
<dbReference type="GO" id="GO:0015035">
    <property type="term" value="F:protein-disulfide reductase activity"/>
    <property type="evidence" value="ECO:0007669"/>
    <property type="project" value="TreeGrafter"/>
</dbReference>
<dbReference type="PROSITE" id="PS00194">
    <property type="entry name" value="THIOREDOXIN_1"/>
    <property type="match status" value="1"/>
</dbReference>
<evidence type="ECO:0000256" key="6">
    <source>
        <dbReference type="ARBA" id="ARBA00023136"/>
    </source>
</evidence>
<evidence type="ECO:0000313" key="12">
    <source>
        <dbReference type="Proteomes" id="UP000054858"/>
    </source>
</evidence>
<evidence type="ECO:0000256" key="1">
    <source>
        <dbReference type="ARBA" id="ARBA00004651"/>
    </source>
</evidence>
<dbReference type="Pfam" id="PF11412">
    <property type="entry name" value="DsbD_N"/>
    <property type="match status" value="1"/>
</dbReference>
<dbReference type="Gene3D" id="3.40.30.10">
    <property type="entry name" value="Glutaredoxin"/>
    <property type="match status" value="1"/>
</dbReference>
<dbReference type="InterPro" id="IPR013766">
    <property type="entry name" value="Thioredoxin_domain"/>
</dbReference>
<evidence type="ECO:0000256" key="3">
    <source>
        <dbReference type="ARBA" id="ARBA00022692"/>
    </source>
</evidence>
<dbReference type="Pfam" id="PF02683">
    <property type="entry name" value="DsbD_TM"/>
    <property type="match status" value="1"/>
</dbReference>
<feature type="transmembrane region" description="Helical" evidence="8">
    <location>
        <begin position="256"/>
        <end position="276"/>
    </location>
</feature>
<dbReference type="PATRIC" id="fig|29423.5.peg.1559"/>
<dbReference type="Proteomes" id="UP000054858">
    <property type="component" value="Unassembled WGS sequence"/>
</dbReference>
<feature type="transmembrane region" description="Helical" evidence="8">
    <location>
        <begin position="176"/>
        <end position="208"/>
    </location>
</feature>
<keyword evidence="9" id="KW-0732">Signal</keyword>
<evidence type="ECO:0000313" key="11">
    <source>
        <dbReference type="EMBL" id="KTD37810.1"/>
    </source>
</evidence>
<feature type="domain" description="Thioredoxin" evidence="10">
    <location>
        <begin position="446"/>
        <end position="588"/>
    </location>
</feature>
<dbReference type="InterPro" id="IPR017937">
    <property type="entry name" value="Thioredoxin_CS"/>
</dbReference>
<evidence type="ECO:0000259" key="10">
    <source>
        <dbReference type="PROSITE" id="PS51352"/>
    </source>
</evidence>
<protein>
    <submittedName>
        <fullName evidence="11">Thiol:disulfide interchange protein DsbD</fullName>
    </submittedName>
</protein>
<evidence type="ECO:0000256" key="9">
    <source>
        <dbReference type="SAM" id="SignalP"/>
    </source>
</evidence>
<evidence type="ECO:0000256" key="2">
    <source>
        <dbReference type="ARBA" id="ARBA00022475"/>
    </source>
</evidence>
<evidence type="ECO:0000256" key="5">
    <source>
        <dbReference type="ARBA" id="ARBA00022989"/>
    </source>
</evidence>
<dbReference type="GO" id="GO:0045454">
    <property type="term" value="P:cell redox homeostasis"/>
    <property type="evidence" value="ECO:0007669"/>
    <property type="project" value="TreeGrafter"/>
</dbReference>
<dbReference type="SUPFAM" id="SSF74863">
    <property type="entry name" value="Thiol:disulfide interchange protein DsbD, N-terminal domain (DsbD-alpha)"/>
    <property type="match status" value="1"/>
</dbReference>
<organism evidence="11 12">
    <name type="scientific">Legionella oakridgensis</name>
    <dbReference type="NCBI Taxonomy" id="29423"/>
    <lineage>
        <taxon>Bacteria</taxon>
        <taxon>Pseudomonadati</taxon>
        <taxon>Pseudomonadota</taxon>
        <taxon>Gammaproteobacteria</taxon>
        <taxon>Legionellales</taxon>
        <taxon>Legionellaceae</taxon>
        <taxon>Legionella</taxon>
    </lineage>
</organism>
<reference evidence="11 12" key="1">
    <citation type="submission" date="2015-11" db="EMBL/GenBank/DDBJ databases">
        <title>Genomic analysis of 38 Legionella species identifies large and diverse effector repertoires.</title>
        <authorList>
            <person name="Burstein D."/>
            <person name="Amaro F."/>
            <person name="Zusman T."/>
            <person name="Lifshitz Z."/>
            <person name="Cohen O."/>
            <person name="Gilbert J.A."/>
            <person name="Pupko T."/>
            <person name="Shuman H.A."/>
            <person name="Segal G."/>
        </authorList>
    </citation>
    <scope>NUCLEOTIDE SEQUENCE [LARGE SCALE GENOMIC DNA]</scope>
    <source>
        <strain evidence="11 12">Oak Ridge-10</strain>
    </source>
</reference>
<proteinExistence type="predicted"/>
<feature type="transmembrane region" description="Helical" evidence="8">
    <location>
        <begin position="427"/>
        <end position="446"/>
    </location>
</feature>
<dbReference type="Pfam" id="PF13899">
    <property type="entry name" value="Thioredoxin_7"/>
    <property type="match status" value="1"/>
</dbReference>
<dbReference type="SUPFAM" id="SSF52833">
    <property type="entry name" value="Thioredoxin-like"/>
    <property type="match status" value="1"/>
</dbReference>
<keyword evidence="6 8" id="KW-0472">Membrane</keyword>
<feature type="transmembrane region" description="Helical" evidence="8">
    <location>
        <begin position="370"/>
        <end position="390"/>
    </location>
</feature>
<comment type="caution">
    <text evidence="11">The sequence shown here is derived from an EMBL/GenBank/DDBJ whole genome shotgun (WGS) entry which is preliminary data.</text>
</comment>
<dbReference type="PANTHER" id="PTHR32234:SF0">
    <property type="entry name" value="THIOL:DISULFIDE INTERCHANGE PROTEIN DSBD"/>
    <property type="match status" value="1"/>
</dbReference>
<name>A0A0W0WZT8_9GAMM</name>
<dbReference type="NCBIfam" id="NF001419">
    <property type="entry name" value="PRK00293.1"/>
    <property type="match status" value="1"/>
</dbReference>
<keyword evidence="2" id="KW-1003">Cell membrane</keyword>
<dbReference type="EMBL" id="LNYP01000029">
    <property type="protein sequence ID" value="KTD37810.1"/>
    <property type="molecule type" value="Genomic_DNA"/>
</dbReference>
<dbReference type="GO" id="GO:0005886">
    <property type="term" value="C:plasma membrane"/>
    <property type="evidence" value="ECO:0007669"/>
    <property type="project" value="UniProtKB-SubCell"/>
</dbReference>
<dbReference type="PANTHER" id="PTHR32234">
    <property type="entry name" value="THIOL:DISULFIDE INTERCHANGE PROTEIN DSBD"/>
    <property type="match status" value="1"/>
</dbReference>
<dbReference type="InterPro" id="IPR036929">
    <property type="entry name" value="DsbDN_sf"/>
</dbReference>